<dbReference type="InterPro" id="IPR036236">
    <property type="entry name" value="Znf_C2H2_sf"/>
</dbReference>
<evidence type="ECO:0000256" key="3">
    <source>
        <dbReference type="ARBA" id="ARBA00022737"/>
    </source>
</evidence>
<evidence type="ECO:0000256" key="1">
    <source>
        <dbReference type="ARBA" id="ARBA00004123"/>
    </source>
</evidence>
<comment type="subcellular location">
    <subcellularLocation>
        <location evidence="1">Nucleus</location>
    </subcellularLocation>
</comment>
<comment type="caution">
    <text evidence="9">The sequence shown here is derived from an EMBL/GenBank/DDBJ whole genome shotgun (WGS) entry which is preliminary data.</text>
</comment>
<dbReference type="GO" id="GO:0000978">
    <property type="term" value="F:RNA polymerase II cis-regulatory region sequence-specific DNA binding"/>
    <property type="evidence" value="ECO:0007669"/>
    <property type="project" value="TreeGrafter"/>
</dbReference>
<proteinExistence type="predicted"/>
<keyword evidence="6" id="KW-0539">Nucleus</keyword>
<evidence type="ECO:0000256" key="2">
    <source>
        <dbReference type="ARBA" id="ARBA00022723"/>
    </source>
</evidence>
<dbReference type="Gene3D" id="3.30.160.60">
    <property type="entry name" value="Classic Zinc Finger"/>
    <property type="match status" value="3"/>
</dbReference>
<dbReference type="InterPro" id="IPR013087">
    <property type="entry name" value="Znf_C2H2_type"/>
</dbReference>
<keyword evidence="4 7" id="KW-0863">Zinc-finger</keyword>
<evidence type="ECO:0000256" key="7">
    <source>
        <dbReference type="PROSITE-ProRule" id="PRU00042"/>
    </source>
</evidence>
<keyword evidence="5" id="KW-0862">Zinc</keyword>
<reference evidence="9 10" key="1">
    <citation type="submission" date="2024-05" db="EMBL/GenBank/DDBJ databases">
        <authorList>
            <person name="Wallberg A."/>
        </authorList>
    </citation>
    <scope>NUCLEOTIDE SEQUENCE [LARGE SCALE GENOMIC DNA]</scope>
</reference>
<organism evidence="9 10">
    <name type="scientific">Meganyctiphanes norvegica</name>
    <name type="common">Northern krill</name>
    <name type="synonym">Thysanopoda norvegica</name>
    <dbReference type="NCBI Taxonomy" id="48144"/>
    <lineage>
        <taxon>Eukaryota</taxon>
        <taxon>Metazoa</taxon>
        <taxon>Ecdysozoa</taxon>
        <taxon>Arthropoda</taxon>
        <taxon>Crustacea</taxon>
        <taxon>Multicrustacea</taxon>
        <taxon>Malacostraca</taxon>
        <taxon>Eumalacostraca</taxon>
        <taxon>Eucarida</taxon>
        <taxon>Euphausiacea</taxon>
        <taxon>Euphausiidae</taxon>
        <taxon>Meganyctiphanes</taxon>
    </lineage>
</organism>
<dbReference type="SMART" id="SM00355">
    <property type="entry name" value="ZnF_C2H2"/>
    <property type="match status" value="2"/>
</dbReference>
<dbReference type="PROSITE" id="PS00028">
    <property type="entry name" value="ZINC_FINGER_C2H2_1"/>
    <property type="match status" value="1"/>
</dbReference>
<keyword evidence="3" id="KW-0677">Repeat</keyword>
<dbReference type="AlphaFoldDB" id="A0AAV2RVQ8"/>
<dbReference type="GO" id="GO:0005634">
    <property type="term" value="C:nucleus"/>
    <property type="evidence" value="ECO:0007669"/>
    <property type="project" value="UniProtKB-SubCell"/>
</dbReference>
<accession>A0AAV2RVQ8</accession>
<gene>
    <name evidence="9" type="ORF">MNOR_LOCUS29202</name>
</gene>
<dbReference type="PROSITE" id="PS50157">
    <property type="entry name" value="ZINC_FINGER_C2H2_2"/>
    <property type="match status" value="1"/>
</dbReference>
<dbReference type="SUPFAM" id="SSF57667">
    <property type="entry name" value="beta-beta-alpha zinc fingers"/>
    <property type="match status" value="1"/>
</dbReference>
<evidence type="ECO:0000256" key="5">
    <source>
        <dbReference type="ARBA" id="ARBA00022833"/>
    </source>
</evidence>
<keyword evidence="10" id="KW-1185">Reference proteome</keyword>
<name>A0AAV2RVQ8_MEGNR</name>
<evidence type="ECO:0000256" key="6">
    <source>
        <dbReference type="ARBA" id="ARBA00023242"/>
    </source>
</evidence>
<evidence type="ECO:0000313" key="10">
    <source>
        <dbReference type="Proteomes" id="UP001497623"/>
    </source>
</evidence>
<sequence length="148" mass="16896">MGNDNEESIIQDESIYPQNSLRKSLYGNVEVNVKEEIEVKEEPININSVEISIAKETVICDKRIAFPLGSHLVKHGLTHTEKKSYQCSIRDETLSQNCLIKHEIITHTGDKPYQCSQCDKAFSQNAHLLRHQRTHTGEKPYQCGQCDK</sequence>
<protein>
    <recommendedName>
        <fullName evidence="8">C2H2-type domain-containing protein</fullName>
    </recommendedName>
</protein>
<dbReference type="Proteomes" id="UP001497623">
    <property type="component" value="Unassembled WGS sequence"/>
</dbReference>
<dbReference type="Pfam" id="PF00096">
    <property type="entry name" value="zf-C2H2"/>
    <property type="match status" value="1"/>
</dbReference>
<keyword evidence="2" id="KW-0479">Metal-binding</keyword>
<dbReference type="PANTHER" id="PTHR23226:SF416">
    <property type="entry name" value="FI01424P"/>
    <property type="match status" value="1"/>
</dbReference>
<dbReference type="GO" id="GO:0008270">
    <property type="term" value="F:zinc ion binding"/>
    <property type="evidence" value="ECO:0007669"/>
    <property type="project" value="UniProtKB-KW"/>
</dbReference>
<dbReference type="GO" id="GO:0000981">
    <property type="term" value="F:DNA-binding transcription factor activity, RNA polymerase II-specific"/>
    <property type="evidence" value="ECO:0007669"/>
    <property type="project" value="TreeGrafter"/>
</dbReference>
<feature type="non-terminal residue" evidence="9">
    <location>
        <position position="148"/>
    </location>
</feature>
<evidence type="ECO:0000313" key="9">
    <source>
        <dbReference type="EMBL" id="CAL4142824.1"/>
    </source>
</evidence>
<evidence type="ECO:0000256" key="4">
    <source>
        <dbReference type="ARBA" id="ARBA00022771"/>
    </source>
</evidence>
<evidence type="ECO:0000259" key="8">
    <source>
        <dbReference type="PROSITE" id="PS50157"/>
    </source>
</evidence>
<feature type="domain" description="C2H2-type" evidence="8">
    <location>
        <begin position="113"/>
        <end position="140"/>
    </location>
</feature>
<dbReference type="FunFam" id="3.30.160.60:FF:000016">
    <property type="entry name" value="zinc finger protein 37 homolog"/>
    <property type="match status" value="1"/>
</dbReference>
<dbReference type="PANTHER" id="PTHR23226">
    <property type="entry name" value="ZINC FINGER AND SCAN DOMAIN-CONTAINING"/>
    <property type="match status" value="1"/>
</dbReference>
<dbReference type="EMBL" id="CAXKWB010033406">
    <property type="protein sequence ID" value="CAL4142824.1"/>
    <property type="molecule type" value="Genomic_DNA"/>
</dbReference>